<gene>
    <name evidence="2" type="ORF">rCG_63379</name>
</gene>
<feature type="chain" id="PRO_5039904529" evidence="1">
    <location>
        <begin position="34"/>
        <end position="55"/>
    </location>
</feature>
<evidence type="ECO:0000313" key="2">
    <source>
        <dbReference type="EMBL" id="EDL99840.1"/>
    </source>
</evidence>
<proteinExistence type="predicted"/>
<accession>A6KB25</accession>
<evidence type="ECO:0000313" key="3">
    <source>
        <dbReference type="Proteomes" id="UP000234681"/>
    </source>
</evidence>
<protein>
    <submittedName>
        <fullName evidence="2">RCG63379</fullName>
    </submittedName>
</protein>
<keyword evidence="1" id="KW-0732">Signal</keyword>
<organism evidence="2 3">
    <name type="scientific">Rattus norvegicus</name>
    <name type="common">Rat</name>
    <dbReference type="NCBI Taxonomy" id="10116"/>
    <lineage>
        <taxon>Eukaryota</taxon>
        <taxon>Metazoa</taxon>
        <taxon>Chordata</taxon>
        <taxon>Craniata</taxon>
        <taxon>Vertebrata</taxon>
        <taxon>Euteleostomi</taxon>
        <taxon>Mammalia</taxon>
        <taxon>Eutheria</taxon>
        <taxon>Euarchontoglires</taxon>
        <taxon>Glires</taxon>
        <taxon>Rodentia</taxon>
        <taxon>Myomorpha</taxon>
        <taxon>Muroidea</taxon>
        <taxon>Muridae</taxon>
        <taxon>Murinae</taxon>
        <taxon>Rattus</taxon>
    </lineage>
</organism>
<name>A6KB25_RAT</name>
<reference evidence="2 3" key="1">
    <citation type="submission" date="2005-09" db="EMBL/GenBank/DDBJ databases">
        <authorList>
            <person name="Mural R.J."/>
            <person name="Li P.W."/>
            <person name="Adams M.D."/>
            <person name="Amanatides P.G."/>
            <person name="Baden-Tillson H."/>
            <person name="Barnstead M."/>
            <person name="Chin S.H."/>
            <person name="Dew I."/>
            <person name="Evans C.A."/>
            <person name="Ferriera S."/>
            <person name="Flanigan M."/>
            <person name="Fosler C."/>
            <person name="Glodek A."/>
            <person name="Gu Z."/>
            <person name="Holt R.A."/>
            <person name="Jennings D."/>
            <person name="Kraft C.L."/>
            <person name="Lu F."/>
            <person name="Nguyen T."/>
            <person name="Nusskern D.R."/>
            <person name="Pfannkoch C.M."/>
            <person name="Sitter C."/>
            <person name="Sutton G.G."/>
            <person name="Venter J.C."/>
            <person name="Wang Z."/>
            <person name="Woodage T."/>
            <person name="Zheng X.H."/>
            <person name="Zhong F."/>
        </authorList>
    </citation>
    <scope>NUCLEOTIDE SEQUENCE [LARGE SCALE GENOMIC DNA]</scope>
    <source>
        <strain>BN</strain>
        <strain evidence="3">Sprague-Dawley</strain>
    </source>
</reference>
<dbReference type="AlphaFoldDB" id="A6KB25"/>
<dbReference type="EMBL" id="CH474033">
    <property type="protein sequence ID" value="EDL99840.1"/>
    <property type="molecule type" value="Genomic_DNA"/>
</dbReference>
<sequence length="55" mass="6137">MRYGLHKGRGRRKFSALLLLALPLPSDLNPSWAQVPTFSGFQHILKTSEPSSLTD</sequence>
<dbReference type="Proteomes" id="UP000234681">
    <property type="component" value="Chromosome 1"/>
</dbReference>
<feature type="signal peptide" evidence="1">
    <location>
        <begin position="1"/>
        <end position="33"/>
    </location>
</feature>
<evidence type="ECO:0000256" key="1">
    <source>
        <dbReference type="SAM" id="SignalP"/>
    </source>
</evidence>